<evidence type="ECO:0000256" key="1">
    <source>
        <dbReference type="SAM" id="MobiDB-lite"/>
    </source>
</evidence>
<comment type="caution">
    <text evidence="2">The sequence shown here is derived from an EMBL/GenBank/DDBJ whole genome shotgun (WGS) entry which is preliminary data.</text>
</comment>
<keyword evidence="3" id="KW-1185">Reference proteome</keyword>
<name>A0A7J7KYC3_9MAGN</name>
<dbReference type="AlphaFoldDB" id="A0A7J7KYC3"/>
<organism evidence="2 3">
    <name type="scientific">Kingdonia uniflora</name>
    <dbReference type="NCBI Taxonomy" id="39325"/>
    <lineage>
        <taxon>Eukaryota</taxon>
        <taxon>Viridiplantae</taxon>
        <taxon>Streptophyta</taxon>
        <taxon>Embryophyta</taxon>
        <taxon>Tracheophyta</taxon>
        <taxon>Spermatophyta</taxon>
        <taxon>Magnoliopsida</taxon>
        <taxon>Ranunculales</taxon>
        <taxon>Circaeasteraceae</taxon>
        <taxon>Kingdonia</taxon>
    </lineage>
</organism>
<accession>A0A7J7KYC3</accession>
<feature type="compositionally biased region" description="Polar residues" evidence="1">
    <location>
        <begin position="1"/>
        <end position="15"/>
    </location>
</feature>
<evidence type="ECO:0000313" key="2">
    <source>
        <dbReference type="EMBL" id="KAF6135353.1"/>
    </source>
</evidence>
<evidence type="ECO:0000313" key="3">
    <source>
        <dbReference type="Proteomes" id="UP000541444"/>
    </source>
</evidence>
<proteinExistence type="predicted"/>
<reference evidence="2 3" key="1">
    <citation type="journal article" date="2020" name="IScience">
        <title>Genome Sequencing of the Endangered Kingdonia uniflora (Circaeasteraceae, Ranunculales) Reveals Potential Mechanisms of Evolutionary Specialization.</title>
        <authorList>
            <person name="Sun Y."/>
            <person name="Deng T."/>
            <person name="Zhang A."/>
            <person name="Moore M.J."/>
            <person name="Landis J.B."/>
            <person name="Lin N."/>
            <person name="Zhang H."/>
            <person name="Zhang X."/>
            <person name="Huang J."/>
            <person name="Zhang X."/>
            <person name="Sun H."/>
            <person name="Wang H."/>
        </authorList>
    </citation>
    <scope>NUCLEOTIDE SEQUENCE [LARGE SCALE GENOMIC DNA]</scope>
    <source>
        <strain evidence="2">TB1705</strain>
        <tissue evidence="2">Leaf</tissue>
    </source>
</reference>
<dbReference type="EMBL" id="JACGCM010002788">
    <property type="protein sequence ID" value="KAF6135353.1"/>
    <property type="molecule type" value="Genomic_DNA"/>
</dbReference>
<gene>
    <name evidence="2" type="ORF">GIB67_027227</name>
</gene>
<sequence length="164" mass="18598">MKTTTTQVITASEKQVSNKRPRPDGEILCSESPKITGFFSLDLFILSSSEMVQSTKITLANPVYRDRFTDHIELLLKEAILFQKSMKSKSLSNEAKITELENAVLVIESFTTKGKKLAKSINWKRVSRRLAKWGSEKAGKVYSEAMLKMVVNLDQYDYVLKAEL</sequence>
<dbReference type="Proteomes" id="UP000541444">
    <property type="component" value="Unassembled WGS sequence"/>
</dbReference>
<feature type="region of interest" description="Disordered" evidence="1">
    <location>
        <begin position="1"/>
        <end position="25"/>
    </location>
</feature>
<protein>
    <submittedName>
        <fullName evidence="2">Uncharacterized protein</fullName>
    </submittedName>
</protein>